<dbReference type="PANTHER" id="PTHR32432:SF3">
    <property type="entry name" value="ETHANOLAMINE UTILIZATION PROTEIN EUTJ"/>
    <property type="match status" value="1"/>
</dbReference>
<name>A0A6M0H682_9CLOT</name>
<dbReference type="InterPro" id="IPR050696">
    <property type="entry name" value="FtsA/MreB"/>
</dbReference>
<reference evidence="1 2" key="1">
    <citation type="submission" date="2020-02" db="EMBL/GenBank/DDBJ databases">
        <title>Genome assembly of a novel Clostridium senegalense strain.</title>
        <authorList>
            <person name="Gupta T.B."/>
            <person name="Jauregui R."/>
            <person name="Maclean P."/>
            <person name="Nawarathana A."/>
            <person name="Brightwell G."/>
        </authorList>
    </citation>
    <scope>NUCLEOTIDE SEQUENCE [LARGE SCALE GENOMIC DNA]</scope>
    <source>
        <strain evidence="1 2">AGRFS4</strain>
    </source>
</reference>
<accession>A0A6M0H682</accession>
<organism evidence="1 2">
    <name type="scientific">Clostridium senegalense</name>
    <dbReference type="NCBI Taxonomy" id="1465809"/>
    <lineage>
        <taxon>Bacteria</taxon>
        <taxon>Bacillati</taxon>
        <taxon>Bacillota</taxon>
        <taxon>Clostridia</taxon>
        <taxon>Eubacteriales</taxon>
        <taxon>Clostridiaceae</taxon>
        <taxon>Clostridium</taxon>
    </lineage>
</organism>
<dbReference type="EMBL" id="JAAGPU010000027">
    <property type="protein sequence ID" value="NEU05838.1"/>
    <property type="molecule type" value="Genomic_DNA"/>
</dbReference>
<evidence type="ECO:0000313" key="1">
    <source>
        <dbReference type="EMBL" id="NEU05838.1"/>
    </source>
</evidence>
<dbReference type="InterPro" id="IPR005883">
    <property type="entry name" value="PilM"/>
</dbReference>
<keyword evidence="2" id="KW-1185">Reference proteome</keyword>
<gene>
    <name evidence="1" type="ORF">G3M99_13460</name>
</gene>
<dbReference type="AlphaFoldDB" id="A0A6M0H682"/>
<dbReference type="Pfam" id="PF11104">
    <property type="entry name" value="PilM_2"/>
    <property type="match status" value="1"/>
</dbReference>
<evidence type="ECO:0000313" key="2">
    <source>
        <dbReference type="Proteomes" id="UP000481872"/>
    </source>
</evidence>
<comment type="caution">
    <text evidence="1">The sequence shown here is derived from an EMBL/GenBank/DDBJ whole genome shotgun (WGS) entry which is preliminary data.</text>
</comment>
<proteinExistence type="predicted"/>
<dbReference type="RefSeq" id="WP_199870485.1">
    <property type="nucleotide sequence ID" value="NZ_JAAGPU010000027.1"/>
</dbReference>
<dbReference type="Gene3D" id="3.30.420.40">
    <property type="match status" value="2"/>
</dbReference>
<dbReference type="Gene3D" id="3.30.1490.300">
    <property type="match status" value="1"/>
</dbReference>
<sequence>MDKKERIWQKDIKDIFKINKKKKDSEEVKKNTKQRVTIDINEDTIDILVGTKEDIVHWEKLKTPSNAFESGFIKDVVKIGESIKEYFKIAHVRAKDVYFIVHGDDIITRYLEFPILGDRAMDTAVKIEIRKSYPDKESLYYYSYQLIENVNEEKASIGKYMVVMCKRSKIDKYVELSEILKLNLKCIDLSSNSLKRVISSSKYTKNLNYIGLLSIQNNETTLAIINDNLLQMEKRINFGISNIRRILELSDKEVKEKLKNIDFNSIKPLDYEGEQVKGLLDTLSTVLNGVIKFYFSGRAENNLNRMYVLGDLNHIKGIKNYFENYFENEIVFIDDLNINIDKENVVNLIDYVNCYGLLLRED</sequence>
<dbReference type="PANTHER" id="PTHR32432">
    <property type="entry name" value="CELL DIVISION PROTEIN FTSA-RELATED"/>
    <property type="match status" value="1"/>
</dbReference>
<dbReference type="Proteomes" id="UP000481872">
    <property type="component" value="Unassembled WGS sequence"/>
</dbReference>
<protein>
    <submittedName>
        <fullName evidence="1">Pilus assembly protein PilM</fullName>
    </submittedName>
</protein>